<feature type="domain" description="DUF402" evidence="1">
    <location>
        <begin position="56"/>
        <end position="161"/>
    </location>
</feature>
<accession>A0ABQ2D192</accession>
<dbReference type="Gene3D" id="2.40.380.10">
    <property type="entry name" value="FomD-like"/>
    <property type="match status" value="1"/>
</dbReference>
<reference evidence="3" key="1">
    <citation type="journal article" date="2019" name="Int. J. Syst. Evol. Microbiol.">
        <title>The Global Catalogue of Microorganisms (GCM) 10K type strain sequencing project: providing services to taxonomists for standard genome sequencing and annotation.</title>
        <authorList>
            <consortium name="The Broad Institute Genomics Platform"/>
            <consortium name="The Broad Institute Genome Sequencing Center for Infectious Disease"/>
            <person name="Wu L."/>
            <person name="Ma J."/>
        </authorList>
    </citation>
    <scope>NUCLEOTIDE SEQUENCE [LARGE SCALE GENOMIC DNA]</scope>
    <source>
        <strain evidence="3">JCM 14370</strain>
    </source>
</reference>
<dbReference type="InterPro" id="IPR007295">
    <property type="entry name" value="DUF402"/>
</dbReference>
<dbReference type="SUPFAM" id="SSF159234">
    <property type="entry name" value="FomD-like"/>
    <property type="match status" value="1"/>
</dbReference>
<dbReference type="InterPro" id="IPR035930">
    <property type="entry name" value="FomD-like_sf"/>
</dbReference>
<proteinExistence type="predicted"/>
<dbReference type="PANTHER" id="PTHR41271:SF1">
    <property type="entry name" value="DUF402 DOMAIN-CONTAINING PROTEIN"/>
    <property type="match status" value="1"/>
</dbReference>
<comment type="caution">
    <text evidence="2">The sequence shown here is derived from an EMBL/GenBank/DDBJ whole genome shotgun (WGS) entry which is preliminary data.</text>
</comment>
<dbReference type="EMBL" id="BMOD01000010">
    <property type="protein sequence ID" value="GGJ40951.1"/>
    <property type="molecule type" value="Genomic_DNA"/>
</dbReference>
<dbReference type="Pfam" id="PF04167">
    <property type="entry name" value="DUF402"/>
    <property type="match status" value="1"/>
</dbReference>
<dbReference type="RefSeq" id="WP_189003419.1">
    <property type="nucleotide sequence ID" value="NZ_BMOD01000010.1"/>
</dbReference>
<evidence type="ECO:0000313" key="3">
    <source>
        <dbReference type="Proteomes" id="UP000632222"/>
    </source>
</evidence>
<organism evidence="2 3">
    <name type="scientific">Deinococcus roseus</name>
    <dbReference type="NCBI Taxonomy" id="392414"/>
    <lineage>
        <taxon>Bacteria</taxon>
        <taxon>Thermotogati</taxon>
        <taxon>Deinococcota</taxon>
        <taxon>Deinococci</taxon>
        <taxon>Deinococcales</taxon>
        <taxon>Deinococcaceae</taxon>
        <taxon>Deinococcus</taxon>
    </lineage>
</organism>
<name>A0ABQ2D192_9DEIO</name>
<sequence>MKKKRFDHLGWHRTLTDEQHIYILPEGILVDYIAGLVSHPLWVPTCAGQQVKILDSHYRWIHFAPTGAHHALTVQLDPHDCPVQFYLDINQSNERDEDGIPYGLDLYLDIVAVPDGWQVKAAEIMDGDELEEALKEGHITQTQADFAWTQAQRLHVQLLSQQFADLKLVQEHLAEHSRPLHV</sequence>
<evidence type="ECO:0000313" key="2">
    <source>
        <dbReference type="EMBL" id="GGJ40951.1"/>
    </source>
</evidence>
<evidence type="ECO:0000259" key="1">
    <source>
        <dbReference type="Pfam" id="PF04167"/>
    </source>
</evidence>
<keyword evidence="3" id="KW-1185">Reference proteome</keyword>
<dbReference type="PANTHER" id="PTHR41271">
    <property type="entry name" value="DUF402 DOMAIN-CONTAINING PROTEIN"/>
    <property type="match status" value="1"/>
</dbReference>
<gene>
    <name evidence="2" type="ORF">GCM10008938_28740</name>
</gene>
<dbReference type="Proteomes" id="UP000632222">
    <property type="component" value="Unassembled WGS sequence"/>
</dbReference>
<protein>
    <recommendedName>
        <fullName evidence="1">DUF402 domain-containing protein</fullName>
    </recommendedName>
</protein>